<keyword evidence="3" id="KW-1185">Reference proteome</keyword>
<evidence type="ECO:0000313" key="2">
    <source>
        <dbReference type="EMBL" id="KGP64183.1"/>
    </source>
</evidence>
<keyword evidence="1" id="KW-1133">Transmembrane helix</keyword>
<dbReference type="EMBL" id="JNCF01000004">
    <property type="protein sequence ID" value="KGP64183.1"/>
    <property type="molecule type" value="Genomic_DNA"/>
</dbReference>
<feature type="transmembrane region" description="Helical" evidence="1">
    <location>
        <begin position="27"/>
        <end position="48"/>
    </location>
</feature>
<reference evidence="2 3" key="1">
    <citation type="submission" date="2014-05" db="EMBL/GenBank/DDBJ databases">
        <authorList>
            <person name="Rizzardi K."/>
            <person name="Winiecka-Krusnell J."/>
            <person name="Ramliden M."/>
            <person name="Alm E."/>
            <person name="Andersson S."/>
            <person name="Byfors S."/>
        </authorList>
    </citation>
    <scope>NUCLEOTIDE SEQUENCE [LARGE SCALE GENOMIC DNA]</scope>
    <source>
        <strain evidence="2 3">LEGN</strain>
    </source>
</reference>
<dbReference type="RefSeq" id="WP_035887131.1">
    <property type="nucleotide sequence ID" value="NZ_JNCF01000004.1"/>
</dbReference>
<dbReference type="AlphaFoldDB" id="A0A0A2T9T2"/>
<sequence length="275" mass="31723">MSMKLVTESPEKIRLFDSNRQNNLTLYLWQPLVILFLFGSLLYFFGIFHPSYQIYCEKKTTTLATGCVLRSTYFLIVPWHTHVGTLKYASFQINPSVRKNRVRNSCGEIVLVTSTATNPLSYAAENQKKISFYLSCGNFAELKEIADRINSYLTETDVKEFNLPSLPRTLDQYLWSIGLIAATLYSRKRTEVSFDKNLELVTVKKTWFITWVKTYPLSDVKKIVAYQTKEGKRHLVMNLVFSRIDLGDCSDMNISEQKQLCHSINNFLGLNDFVA</sequence>
<name>A0A0A2T9T2_9GAMM</name>
<comment type="caution">
    <text evidence="2">The sequence shown here is derived from an EMBL/GenBank/DDBJ whole genome shotgun (WGS) entry which is preliminary data.</text>
</comment>
<protein>
    <submittedName>
        <fullName evidence="2">Uncharacterized protein</fullName>
    </submittedName>
</protein>
<accession>A0A0A2T9T2</accession>
<dbReference type="Proteomes" id="UP000054422">
    <property type="component" value="Unassembled WGS sequence"/>
</dbReference>
<proteinExistence type="predicted"/>
<organism evidence="2 3">
    <name type="scientific">Legionella norrlandica</name>
    <dbReference type="NCBI Taxonomy" id="1498499"/>
    <lineage>
        <taxon>Bacteria</taxon>
        <taxon>Pseudomonadati</taxon>
        <taxon>Pseudomonadota</taxon>
        <taxon>Gammaproteobacteria</taxon>
        <taxon>Legionellales</taxon>
        <taxon>Legionellaceae</taxon>
        <taxon>Legionella</taxon>
    </lineage>
</organism>
<evidence type="ECO:0000313" key="3">
    <source>
        <dbReference type="Proteomes" id="UP000054422"/>
    </source>
</evidence>
<evidence type="ECO:0000256" key="1">
    <source>
        <dbReference type="SAM" id="Phobius"/>
    </source>
</evidence>
<keyword evidence="1" id="KW-0472">Membrane</keyword>
<gene>
    <name evidence="2" type="ORF">EP47_10300</name>
</gene>
<keyword evidence="1" id="KW-0812">Transmembrane</keyword>